<organism evidence="1 2">
    <name type="scientific">Phanerochaete carnosa (strain HHB-10118-sp)</name>
    <name type="common">White-rot fungus</name>
    <name type="synonym">Peniophora carnosa</name>
    <dbReference type="NCBI Taxonomy" id="650164"/>
    <lineage>
        <taxon>Eukaryota</taxon>
        <taxon>Fungi</taxon>
        <taxon>Dikarya</taxon>
        <taxon>Basidiomycota</taxon>
        <taxon>Agaricomycotina</taxon>
        <taxon>Agaricomycetes</taxon>
        <taxon>Polyporales</taxon>
        <taxon>Phanerochaetaceae</taxon>
        <taxon>Phanerochaete</taxon>
    </lineage>
</organism>
<dbReference type="HOGENOM" id="CLU_2347417_0_0_1"/>
<dbReference type="KEGG" id="pco:PHACADRAFT_192541"/>
<gene>
    <name evidence="1" type="ORF">PHACADRAFT_192541</name>
</gene>
<name>K5XB23_PHACS</name>
<dbReference type="GeneID" id="18910845"/>
<protein>
    <submittedName>
        <fullName evidence="1">Uncharacterized protein</fullName>
    </submittedName>
</protein>
<dbReference type="AlphaFoldDB" id="K5XB23"/>
<keyword evidence="2" id="KW-1185">Reference proteome</keyword>
<reference evidence="1 2" key="1">
    <citation type="journal article" date="2012" name="BMC Genomics">
        <title>Comparative genomics of the white-rot fungi, Phanerochaete carnosa and P. chrysosporium, to elucidate the genetic basis of the distinct wood types they colonize.</title>
        <authorList>
            <person name="Suzuki H."/>
            <person name="MacDonald J."/>
            <person name="Syed K."/>
            <person name="Salamov A."/>
            <person name="Hori C."/>
            <person name="Aerts A."/>
            <person name="Henrissat B."/>
            <person name="Wiebenga A."/>
            <person name="vanKuyk P.A."/>
            <person name="Barry K."/>
            <person name="Lindquist E."/>
            <person name="LaButti K."/>
            <person name="Lapidus A."/>
            <person name="Lucas S."/>
            <person name="Coutinho P."/>
            <person name="Gong Y."/>
            <person name="Samejima M."/>
            <person name="Mahadevan R."/>
            <person name="Abou-Zaid M."/>
            <person name="de Vries R.P."/>
            <person name="Igarashi K."/>
            <person name="Yadav J.S."/>
            <person name="Grigoriev I.V."/>
            <person name="Master E.R."/>
        </authorList>
    </citation>
    <scope>NUCLEOTIDE SEQUENCE [LARGE SCALE GENOMIC DNA]</scope>
    <source>
        <strain evidence="1 2">HHB-10118-sp</strain>
    </source>
</reference>
<evidence type="ECO:0000313" key="2">
    <source>
        <dbReference type="Proteomes" id="UP000008370"/>
    </source>
</evidence>
<proteinExistence type="predicted"/>
<dbReference type="InParanoid" id="K5XB23"/>
<dbReference type="EMBL" id="JH930469">
    <property type="protein sequence ID" value="EKM60142.1"/>
    <property type="molecule type" value="Genomic_DNA"/>
</dbReference>
<evidence type="ECO:0000313" key="1">
    <source>
        <dbReference type="EMBL" id="EKM60142.1"/>
    </source>
</evidence>
<accession>K5XB23</accession>
<dbReference type="RefSeq" id="XP_007392686.1">
    <property type="nucleotide sequence ID" value="XM_007392624.1"/>
</dbReference>
<sequence length="97" mass="10350">MADQFLGNGIGSLHDMTFLMADTVVILKGLGAGFTTGAANFKSGTQALKSSFLIDLVGMYPTAVMMMLEMSNHYAQRTLCMDDMPTLLPLSVPSNLA</sequence>
<dbReference type="Proteomes" id="UP000008370">
    <property type="component" value="Unassembled WGS sequence"/>
</dbReference>